<dbReference type="PROSITE" id="PS00101">
    <property type="entry name" value="HEXAPEP_TRANSFERASES"/>
    <property type="match status" value="1"/>
</dbReference>
<dbReference type="Pfam" id="PF00132">
    <property type="entry name" value="Hexapep"/>
    <property type="match status" value="1"/>
</dbReference>
<dbReference type="PANTHER" id="PTHR23416:SF23">
    <property type="entry name" value="ACETYLTRANSFERASE C18B11.09C-RELATED"/>
    <property type="match status" value="1"/>
</dbReference>
<dbReference type="PANTHER" id="PTHR23416">
    <property type="entry name" value="SIALIC ACID SYNTHASE-RELATED"/>
    <property type="match status" value="1"/>
</dbReference>
<evidence type="ECO:0000256" key="4">
    <source>
        <dbReference type="ARBA" id="ARBA00023315"/>
    </source>
</evidence>
<dbReference type="Gene3D" id="2.160.10.10">
    <property type="entry name" value="Hexapeptide repeat proteins"/>
    <property type="match status" value="1"/>
</dbReference>
<proteinExistence type="inferred from homology"/>
<dbReference type="GO" id="GO:0005829">
    <property type="term" value="C:cytosol"/>
    <property type="evidence" value="ECO:0007669"/>
    <property type="project" value="TreeGrafter"/>
</dbReference>
<dbReference type="InterPro" id="IPR051159">
    <property type="entry name" value="Hexapeptide_acetyltransf"/>
</dbReference>
<dbReference type="Proteomes" id="UP000176562">
    <property type="component" value="Chromosome"/>
</dbReference>
<protein>
    <submittedName>
        <fullName evidence="6">Maltose acetyltransferase</fullName>
    </submittedName>
</protein>
<dbReference type="GO" id="GO:0016413">
    <property type="term" value="F:O-acetyltransferase activity"/>
    <property type="evidence" value="ECO:0007669"/>
    <property type="project" value="UniProtKB-ARBA"/>
</dbReference>
<dbReference type="InterPro" id="IPR018357">
    <property type="entry name" value="Hexapep_transf_CS"/>
</dbReference>
<dbReference type="InterPro" id="IPR024688">
    <property type="entry name" value="Mac_dom"/>
</dbReference>
<keyword evidence="2 6" id="KW-0808">Transferase</keyword>
<dbReference type="EMBL" id="CP017781">
    <property type="protein sequence ID" value="AOZ69970.1"/>
    <property type="molecule type" value="Genomic_DNA"/>
</dbReference>
<dbReference type="FunFam" id="2.160.10.10:FF:000008">
    <property type="entry name" value="Maltose O-acetyltransferase"/>
    <property type="match status" value="1"/>
</dbReference>
<keyword evidence="7" id="KW-1185">Reference proteome</keyword>
<evidence type="ECO:0000313" key="7">
    <source>
        <dbReference type="Proteomes" id="UP000176562"/>
    </source>
</evidence>
<dbReference type="KEGG" id="rhp:LPB142_12080"/>
<evidence type="ECO:0000313" key="6">
    <source>
        <dbReference type="EMBL" id="AOZ69970.1"/>
    </source>
</evidence>
<comment type="similarity">
    <text evidence="1">Belongs to the transferase hexapeptide repeat family.</text>
</comment>
<dbReference type="InterPro" id="IPR011004">
    <property type="entry name" value="Trimer_LpxA-like_sf"/>
</dbReference>
<keyword evidence="3" id="KW-0677">Repeat</keyword>
<sequence>MAQTEREKMLAGELYLASDPELVAAQARAQELLAAFNGAAPGAEAERRAILRDLLGEIGEGVVIKPSLRCDYGTQIRIGARTFINYDAVMLDCAAIEIGADVQIAPGVHLYTATHPLDGPLRRSGAEFALPIRIGDGVWLGGGVIVCPGVTIGANTVVGAGAVVTKDLPANCVAAGNPCRVLRFLGEDGRDPGAA</sequence>
<evidence type="ECO:0000256" key="2">
    <source>
        <dbReference type="ARBA" id="ARBA00022679"/>
    </source>
</evidence>
<dbReference type="InterPro" id="IPR001451">
    <property type="entry name" value="Hexapep"/>
</dbReference>
<dbReference type="SUPFAM" id="SSF51161">
    <property type="entry name" value="Trimeric LpxA-like enzymes"/>
    <property type="match status" value="1"/>
</dbReference>
<reference evidence="6 7" key="1">
    <citation type="submission" date="2016-10" db="EMBL/GenBank/DDBJ databases">
        <title>Rhodobacter sp. LPB0142, isolated from sea water.</title>
        <authorList>
            <person name="Kim E."/>
            <person name="Yi H."/>
        </authorList>
    </citation>
    <scope>NUCLEOTIDE SEQUENCE [LARGE SCALE GENOMIC DNA]</scope>
    <source>
        <strain evidence="6 7">LPB0142</strain>
    </source>
</reference>
<evidence type="ECO:0000259" key="5">
    <source>
        <dbReference type="SMART" id="SM01266"/>
    </source>
</evidence>
<dbReference type="AlphaFoldDB" id="A0A1D9MDW8"/>
<gene>
    <name evidence="6" type="ORF">LPB142_12080</name>
</gene>
<dbReference type="CDD" id="cd03357">
    <property type="entry name" value="LbH_MAT_GAT"/>
    <property type="match status" value="1"/>
</dbReference>
<evidence type="ECO:0000256" key="1">
    <source>
        <dbReference type="ARBA" id="ARBA00007274"/>
    </source>
</evidence>
<evidence type="ECO:0000256" key="3">
    <source>
        <dbReference type="ARBA" id="ARBA00022737"/>
    </source>
</evidence>
<organism evidence="6 7">
    <name type="scientific">Rhodobacter xanthinilyticus</name>
    <dbReference type="NCBI Taxonomy" id="1850250"/>
    <lineage>
        <taxon>Bacteria</taxon>
        <taxon>Pseudomonadati</taxon>
        <taxon>Pseudomonadota</taxon>
        <taxon>Alphaproteobacteria</taxon>
        <taxon>Rhodobacterales</taxon>
        <taxon>Rhodobacter group</taxon>
        <taxon>Rhodobacter</taxon>
    </lineage>
</organism>
<dbReference type="RefSeq" id="WP_071166527.1">
    <property type="nucleotide sequence ID" value="NZ_CP017781.1"/>
</dbReference>
<dbReference type="SMART" id="SM01266">
    <property type="entry name" value="Mac"/>
    <property type="match status" value="1"/>
</dbReference>
<keyword evidence="4" id="KW-0012">Acyltransferase</keyword>
<name>A0A1D9MDW8_9RHOB</name>
<feature type="domain" description="Maltose/galactoside acetyltransferase" evidence="5">
    <location>
        <begin position="6"/>
        <end position="60"/>
    </location>
</feature>
<dbReference type="STRING" id="1850250.LPB142_12080"/>
<dbReference type="Pfam" id="PF12464">
    <property type="entry name" value="Mac"/>
    <property type="match status" value="1"/>
</dbReference>
<accession>A0A1D9MDW8</accession>